<evidence type="ECO:0000313" key="1">
    <source>
        <dbReference type="EMBL" id="CAB4128523.1"/>
    </source>
</evidence>
<gene>
    <name evidence="1" type="ORF">UFOVP105_47</name>
</gene>
<dbReference type="EMBL" id="LR796222">
    <property type="protein sequence ID" value="CAB4128523.1"/>
    <property type="molecule type" value="Genomic_DNA"/>
</dbReference>
<reference evidence="1" key="1">
    <citation type="submission" date="2020-04" db="EMBL/GenBank/DDBJ databases">
        <authorList>
            <person name="Chiriac C."/>
            <person name="Salcher M."/>
            <person name="Ghai R."/>
            <person name="Kavagutti S V."/>
        </authorList>
    </citation>
    <scope>NUCLEOTIDE SEQUENCE</scope>
</reference>
<name>A0A6J5L583_9CAUD</name>
<organism evidence="1">
    <name type="scientific">uncultured Caudovirales phage</name>
    <dbReference type="NCBI Taxonomy" id="2100421"/>
    <lineage>
        <taxon>Viruses</taxon>
        <taxon>Duplodnaviria</taxon>
        <taxon>Heunggongvirae</taxon>
        <taxon>Uroviricota</taxon>
        <taxon>Caudoviricetes</taxon>
        <taxon>Peduoviridae</taxon>
        <taxon>Maltschvirus</taxon>
        <taxon>Maltschvirus maltsch</taxon>
    </lineage>
</organism>
<sequence>MNIYFNEILLNVRGDFESSDETDAPEREFVIERINYNGENVTKIYESLGLISEIAEICKEKIIYG</sequence>
<protein>
    <submittedName>
        <fullName evidence="1">Uncharacterized protein</fullName>
    </submittedName>
</protein>
<accession>A0A6J5L583</accession>
<proteinExistence type="predicted"/>